<protein>
    <submittedName>
        <fullName evidence="11">Cell division protein FtsQ/DivIB</fullName>
    </submittedName>
</protein>
<evidence type="ECO:0000313" key="12">
    <source>
        <dbReference type="Proteomes" id="UP001597419"/>
    </source>
</evidence>
<proteinExistence type="predicted"/>
<keyword evidence="7" id="KW-0131">Cell cycle</keyword>
<evidence type="ECO:0000256" key="6">
    <source>
        <dbReference type="ARBA" id="ARBA00023136"/>
    </source>
</evidence>
<evidence type="ECO:0000313" key="11">
    <source>
        <dbReference type="EMBL" id="MFD2457016.1"/>
    </source>
</evidence>
<keyword evidence="6 9" id="KW-0472">Membrane</keyword>
<keyword evidence="3 11" id="KW-0132">Cell division</keyword>
<comment type="caution">
    <text evidence="11">The sequence shown here is derived from an EMBL/GenBank/DDBJ whole genome shotgun (WGS) entry which is preliminary data.</text>
</comment>
<evidence type="ECO:0000256" key="4">
    <source>
        <dbReference type="ARBA" id="ARBA00022692"/>
    </source>
</evidence>
<gene>
    <name evidence="11" type="ORF">ACFSYJ_00325</name>
</gene>
<dbReference type="Gene3D" id="3.10.20.310">
    <property type="entry name" value="membrane protein fhac"/>
    <property type="match status" value="1"/>
</dbReference>
<feature type="transmembrane region" description="Helical" evidence="9">
    <location>
        <begin position="51"/>
        <end position="75"/>
    </location>
</feature>
<dbReference type="PANTHER" id="PTHR37820">
    <property type="entry name" value="CELL DIVISION PROTEIN DIVIB"/>
    <property type="match status" value="1"/>
</dbReference>
<keyword evidence="5 9" id="KW-1133">Transmembrane helix</keyword>
<dbReference type="Pfam" id="PF08478">
    <property type="entry name" value="POTRA_1"/>
    <property type="match status" value="1"/>
</dbReference>
<keyword evidence="12" id="KW-1185">Reference proteome</keyword>
<reference evidence="12" key="1">
    <citation type="journal article" date="2019" name="Int. J. Syst. Evol. Microbiol.">
        <title>The Global Catalogue of Microorganisms (GCM) 10K type strain sequencing project: providing services to taxonomists for standard genome sequencing and annotation.</title>
        <authorList>
            <consortium name="The Broad Institute Genomics Platform"/>
            <consortium name="The Broad Institute Genome Sequencing Center for Infectious Disease"/>
            <person name="Wu L."/>
            <person name="Ma J."/>
        </authorList>
    </citation>
    <scope>NUCLEOTIDE SEQUENCE [LARGE SCALE GENOMIC DNA]</scope>
    <source>
        <strain evidence="12">CGMCC 4.7643</strain>
    </source>
</reference>
<dbReference type="Proteomes" id="UP001597419">
    <property type="component" value="Unassembled WGS sequence"/>
</dbReference>
<keyword evidence="2" id="KW-1003">Cell membrane</keyword>
<evidence type="ECO:0000256" key="3">
    <source>
        <dbReference type="ARBA" id="ARBA00022618"/>
    </source>
</evidence>
<evidence type="ECO:0000256" key="8">
    <source>
        <dbReference type="SAM" id="MobiDB-lite"/>
    </source>
</evidence>
<organism evidence="11 12">
    <name type="scientific">Amycolatopsis samaneae</name>
    <dbReference type="NCBI Taxonomy" id="664691"/>
    <lineage>
        <taxon>Bacteria</taxon>
        <taxon>Bacillati</taxon>
        <taxon>Actinomycetota</taxon>
        <taxon>Actinomycetes</taxon>
        <taxon>Pseudonocardiales</taxon>
        <taxon>Pseudonocardiaceae</taxon>
        <taxon>Amycolatopsis</taxon>
    </lineage>
</organism>
<feature type="domain" description="POTRA" evidence="10">
    <location>
        <begin position="73"/>
        <end position="141"/>
    </location>
</feature>
<evidence type="ECO:0000256" key="2">
    <source>
        <dbReference type="ARBA" id="ARBA00022475"/>
    </source>
</evidence>
<keyword evidence="4 9" id="KW-0812">Transmembrane</keyword>
<dbReference type="InterPro" id="IPR013685">
    <property type="entry name" value="POTRA_FtsQ_type"/>
</dbReference>
<dbReference type="PROSITE" id="PS51779">
    <property type="entry name" value="POTRA"/>
    <property type="match status" value="1"/>
</dbReference>
<evidence type="ECO:0000259" key="10">
    <source>
        <dbReference type="PROSITE" id="PS51779"/>
    </source>
</evidence>
<dbReference type="PANTHER" id="PTHR37820:SF1">
    <property type="entry name" value="CELL DIVISION PROTEIN FTSQ"/>
    <property type="match status" value="1"/>
</dbReference>
<name>A0ABW5G734_9PSEU</name>
<evidence type="ECO:0000256" key="7">
    <source>
        <dbReference type="ARBA" id="ARBA00023306"/>
    </source>
</evidence>
<dbReference type="InterPro" id="IPR050487">
    <property type="entry name" value="FtsQ_DivIB"/>
</dbReference>
<accession>A0ABW5G734</accession>
<dbReference type="RefSeq" id="WP_345401904.1">
    <property type="nucleotide sequence ID" value="NZ_BAABHG010000013.1"/>
</dbReference>
<evidence type="ECO:0000256" key="1">
    <source>
        <dbReference type="ARBA" id="ARBA00004370"/>
    </source>
</evidence>
<sequence>MSPTRERRRPVGEAGRASAPPDRSRRGRRTEAERRRTRPRPNRRKEIRRRWVALLTVLAIVGGVYLLFFSSLLGVSTVDVVGAKTVSADQIRAAAAVPDGKPMLRVDTDAIRDSVAELSGIATVEVSRSWPGTVEIAVTERTAIAYFDSGPGGDGFHLVDGGGVVFKTVKVRPAGIPQLKLPKVSVDDPVTRAVTAVLGKIPQPLQKQVTSASAKTPGSVEFALADGKTVRWGNAEQSDRKAKVLAALLTQPGKVYDVSAPELPTIS</sequence>
<dbReference type="GO" id="GO:0051301">
    <property type="term" value="P:cell division"/>
    <property type="evidence" value="ECO:0007669"/>
    <property type="project" value="UniProtKB-KW"/>
</dbReference>
<evidence type="ECO:0000256" key="5">
    <source>
        <dbReference type="ARBA" id="ARBA00022989"/>
    </source>
</evidence>
<evidence type="ECO:0000256" key="9">
    <source>
        <dbReference type="SAM" id="Phobius"/>
    </source>
</evidence>
<dbReference type="InterPro" id="IPR005548">
    <property type="entry name" value="Cell_div_FtsQ/DivIB_C"/>
</dbReference>
<comment type="subcellular location">
    <subcellularLocation>
        <location evidence="1">Membrane</location>
    </subcellularLocation>
</comment>
<dbReference type="InterPro" id="IPR034746">
    <property type="entry name" value="POTRA"/>
</dbReference>
<dbReference type="Pfam" id="PF03799">
    <property type="entry name" value="FtsQ_DivIB_C"/>
    <property type="match status" value="1"/>
</dbReference>
<dbReference type="EMBL" id="JBHUKU010000001">
    <property type="protein sequence ID" value="MFD2457016.1"/>
    <property type="molecule type" value="Genomic_DNA"/>
</dbReference>
<feature type="region of interest" description="Disordered" evidence="8">
    <location>
        <begin position="1"/>
        <end position="42"/>
    </location>
</feature>